<name>A0A212JQI3_9FIRM</name>
<dbReference type="EMBL" id="FLUN01000001">
    <property type="protein sequence ID" value="SBW01682.1"/>
    <property type="molecule type" value="Genomic_DNA"/>
</dbReference>
<gene>
    <name evidence="1" type="ORF">KL86CLO1_11528</name>
</gene>
<dbReference type="AlphaFoldDB" id="A0A212JQI3"/>
<protein>
    <submittedName>
        <fullName evidence="1">Uncharacterized protein</fullName>
    </submittedName>
</protein>
<reference evidence="1" key="1">
    <citation type="submission" date="2016-04" db="EMBL/GenBank/DDBJ databases">
        <authorList>
            <person name="Evans L.H."/>
            <person name="Alamgir A."/>
            <person name="Owens N."/>
            <person name="Weber N.D."/>
            <person name="Virtaneva K."/>
            <person name="Barbian K."/>
            <person name="Babar A."/>
            <person name="Rosenke K."/>
        </authorList>
    </citation>
    <scope>NUCLEOTIDE SEQUENCE</scope>
    <source>
        <strain evidence="1">86</strain>
    </source>
</reference>
<accession>A0A212JQI3</accession>
<organism evidence="1">
    <name type="scientific">uncultured Eubacteriales bacterium</name>
    <dbReference type="NCBI Taxonomy" id="172733"/>
    <lineage>
        <taxon>Bacteria</taxon>
        <taxon>Bacillati</taxon>
        <taxon>Bacillota</taxon>
        <taxon>Clostridia</taxon>
        <taxon>Eubacteriales</taxon>
        <taxon>environmental samples</taxon>
    </lineage>
</organism>
<sequence>MCVLDLNCSQSFSFTLPCSFTCKNSGRVLLGCGYQVFLYFDIPPCLDLYSVKQARLVLFKIPDSGTSCYPEKPPVRCFACPLLEFYSPYGCAYSPPVIDEGHRVNFYDNPNLCSTEVDVTETVNAWARGSIENKGIILTAMEDSRLIIYASGQYEIAGMSPMLRLVYENTTICQPLSVENCDVALRF</sequence>
<evidence type="ECO:0000313" key="1">
    <source>
        <dbReference type="EMBL" id="SBW01682.1"/>
    </source>
</evidence>
<proteinExistence type="predicted"/>